<name>A0ABN9PWT7_9DINO</name>
<keyword evidence="3" id="KW-1185">Reference proteome</keyword>
<dbReference type="EMBL" id="CAUYUJ010001807">
    <property type="protein sequence ID" value="CAK0797737.1"/>
    <property type="molecule type" value="Genomic_DNA"/>
</dbReference>
<feature type="non-terminal residue" evidence="2">
    <location>
        <position position="742"/>
    </location>
</feature>
<dbReference type="Proteomes" id="UP001189429">
    <property type="component" value="Unassembled WGS sequence"/>
</dbReference>
<evidence type="ECO:0000313" key="2">
    <source>
        <dbReference type="EMBL" id="CAK0797737.1"/>
    </source>
</evidence>
<gene>
    <name evidence="2" type="ORF">PCOR1329_LOCUS6734</name>
</gene>
<protein>
    <submittedName>
        <fullName evidence="2">Uncharacterized protein</fullName>
    </submittedName>
</protein>
<feature type="compositionally biased region" description="Gly residues" evidence="1">
    <location>
        <begin position="1"/>
        <end position="10"/>
    </location>
</feature>
<feature type="region of interest" description="Disordered" evidence="1">
    <location>
        <begin position="1"/>
        <end position="29"/>
    </location>
</feature>
<reference evidence="2" key="1">
    <citation type="submission" date="2023-10" db="EMBL/GenBank/DDBJ databases">
        <authorList>
            <person name="Chen Y."/>
            <person name="Shah S."/>
            <person name="Dougan E. K."/>
            <person name="Thang M."/>
            <person name="Chan C."/>
        </authorList>
    </citation>
    <scope>NUCLEOTIDE SEQUENCE [LARGE SCALE GENOMIC DNA]</scope>
</reference>
<proteinExistence type="predicted"/>
<organism evidence="2 3">
    <name type="scientific">Prorocentrum cordatum</name>
    <dbReference type="NCBI Taxonomy" id="2364126"/>
    <lineage>
        <taxon>Eukaryota</taxon>
        <taxon>Sar</taxon>
        <taxon>Alveolata</taxon>
        <taxon>Dinophyceae</taxon>
        <taxon>Prorocentrales</taxon>
        <taxon>Prorocentraceae</taxon>
        <taxon>Prorocentrum</taxon>
    </lineage>
</organism>
<evidence type="ECO:0000256" key="1">
    <source>
        <dbReference type="SAM" id="MobiDB-lite"/>
    </source>
</evidence>
<accession>A0ABN9PWT7</accession>
<sequence length="742" mass="82561">MGGGRGGKGCGAPTAPKRRTQKKTTPPADQACDALAASSSAGLPQAELFGLSGEYNQKLQTWLEAILSHDILKNAMQTSGLNIDALKNKLEGSSETVDDPIIIAAGAIPFFWMNPLATPTPGVMVNEDDVDRLRDNWGATRALHVVSPLEKLHAPIKQCFVEIQRKTMTDARAREWLKLFANCPVDVWRLSPADVSTHSFTLREGTKGEAFAASWTTLQKVQMVIRETWAVKNASSNKKGPSVSQMEEHFLLKVKLAQNSEELSASFIDAAMSVKDRILANKAVSNAVLRLDSLYKNNGGPTDAIYKFQVVMNRCKTEHNIEWFYNWAPDALRMGHIELSDCSGTKLNMWGCDLANMKLRCLDYFLNRWAHAAAFTPEEIAFCRKTFASHVSFRSAFTNYPGEQPNDNSFLFVDGEGKKRPKSFRMAVTLWEKIIYGSECDGSLRQAAKYNKTPEELLDNQSFEEEEQLKQEQQQAIAATETADEFIFAKRPTDNNQESEYFDYLKMADRIARSLTRVVVVFLMDGGKPGITKALLAPWKVGSILEKSEKKAPDDDEAVVVDDHDEDDEEAVRFVSRGITVYKDEASMKERKKLTRGVACVKQTSQLHICSTAPLQLPPRASKHYPSSGTNQGAIIGPVVLPLPSEEWQATFATKKCIYGKDYRIAVGGEVAGQGEGKKRENDDWEMVSMNAMPPKFFSELNRRYFASHAFDISPGPGACGEECIYEGIAYFCLAFTELHAE</sequence>
<comment type="caution">
    <text evidence="2">The sequence shown here is derived from an EMBL/GenBank/DDBJ whole genome shotgun (WGS) entry which is preliminary data.</text>
</comment>
<evidence type="ECO:0000313" key="3">
    <source>
        <dbReference type="Proteomes" id="UP001189429"/>
    </source>
</evidence>